<dbReference type="Proteomes" id="UP000297948">
    <property type="component" value="Unassembled WGS sequence"/>
</dbReference>
<evidence type="ECO:0000313" key="3">
    <source>
        <dbReference type="Proteomes" id="UP000297948"/>
    </source>
</evidence>
<proteinExistence type="predicted"/>
<sequence>MLFSAGTLVLSGLSPFGTGPAKALSKEAASRRPNHRGRAPRPAGLGDYPASLDLGIALLYAALAAQTPPHDGTVPGITQRFSRRASHQKAFRGAMRVWGLVLSGRS</sequence>
<dbReference type="AlphaFoldDB" id="A0A4Z0HD01"/>
<keyword evidence="3" id="KW-1185">Reference proteome</keyword>
<evidence type="ECO:0000256" key="1">
    <source>
        <dbReference type="SAM" id="MobiDB-lite"/>
    </source>
</evidence>
<name>A0A4Z0HD01_9ACTN</name>
<accession>A0A4Z0HD01</accession>
<feature type="region of interest" description="Disordered" evidence="1">
    <location>
        <begin position="11"/>
        <end position="44"/>
    </location>
</feature>
<reference evidence="2 3" key="1">
    <citation type="submission" date="2019-03" db="EMBL/GenBank/DDBJ databases">
        <authorList>
            <person name="Gonzalez-Pimentel J.L."/>
        </authorList>
    </citation>
    <scope>NUCLEOTIDE SEQUENCE [LARGE SCALE GENOMIC DNA]</scope>
    <source>
        <strain evidence="2 3">JCM 31289</strain>
    </source>
</reference>
<dbReference type="RefSeq" id="WP_135339391.1">
    <property type="nucleotide sequence ID" value="NZ_JBHLTX010000017.1"/>
</dbReference>
<gene>
    <name evidence="2" type="ORF">E4099_14125</name>
</gene>
<comment type="caution">
    <text evidence="2">The sequence shown here is derived from an EMBL/GenBank/DDBJ whole genome shotgun (WGS) entry which is preliminary data.</text>
</comment>
<organism evidence="2 3">
    <name type="scientific">Streptomyces palmae</name>
    <dbReference type="NCBI Taxonomy" id="1701085"/>
    <lineage>
        <taxon>Bacteria</taxon>
        <taxon>Bacillati</taxon>
        <taxon>Actinomycetota</taxon>
        <taxon>Actinomycetes</taxon>
        <taxon>Kitasatosporales</taxon>
        <taxon>Streptomycetaceae</taxon>
        <taxon>Streptomyces</taxon>
    </lineage>
</organism>
<protein>
    <submittedName>
        <fullName evidence="2">Uncharacterized protein</fullName>
    </submittedName>
</protein>
<dbReference type="EMBL" id="SRID01000109">
    <property type="protein sequence ID" value="TGB09171.1"/>
    <property type="molecule type" value="Genomic_DNA"/>
</dbReference>
<evidence type="ECO:0000313" key="2">
    <source>
        <dbReference type="EMBL" id="TGB09171.1"/>
    </source>
</evidence>